<feature type="transmembrane region" description="Helical" evidence="7">
    <location>
        <begin position="20"/>
        <end position="39"/>
    </location>
</feature>
<dbReference type="NCBIfam" id="NF037981">
    <property type="entry name" value="NCS2_1"/>
    <property type="match status" value="1"/>
</dbReference>
<keyword evidence="3" id="KW-0813">Transport</keyword>
<gene>
    <name evidence="8" type="ORF">BM613_09825</name>
</gene>
<comment type="subcellular location">
    <subcellularLocation>
        <location evidence="1">Membrane</location>
        <topology evidence="1">Multi-pass membrane protein</topology>
    </subcellularLocation>
</comment>
<dbReference type="Proteomes" id="UP000245380">
    <property type="component" value="Unassembled WGS sequence"/>
</dbReference>
<evidence type="ECO:0000256" key="1">
    <source>
        <dbReference type="ARBA" id="ARBA00004141"/>
    </source>
</evidence>
<evidence type="ECO:0008006" key="10">
    <source>
        <dbReference type="Google" id="ProtNLM"/>
    </source>
</evidence>
<feature type="transmembrane region" description="Helical" evidence="7">
    <location>
        <begin position="135"/>
        <end position="154"/>
    </location>
</feature>
<sequence length="434" mass="46426">MNSNARSLLQVQHWLAGSQWLLFMFANTVVIPVSVGAALQMGPLQIAAFTQRSFLYTGVACILQLFWGHKLPILEGQSGVWWGVVLSVLLGAKAAGISLVIAGGSLETGIVLSGVLIMLLGAFGLGSILRKWFTPVATSVFLMLLATELITIFFRGMVGLGDHSTIEVKVALLSVGLVVLVVWLNVKGQQMLRNFAILIGIALGWAVYQWGITPVHPAPTASLWMLFRPLAFGPFQFDVGIVLTAVITGLINSTNTVATLESVEPLFGVYATDEMYRRSLLVTGFNTVMSGVFGLVPYAPYTSSIGFLRSTQIYGRLPFALGAVMFMLLGLISPLSSFFSTLPVSVGDAVLLVAYLQLFGSALQKLEGLTFTPRTIYRIALPALLGIALLATPSTAFLSLPNALRTFLGNGLLVGVAISIGLENLVKWDLIASS</sequence>
<reference evidence="8 9" key="1">
    <citation type="submission" date="2016-11" db="EMBL/GenBank/DDBJ databases">
        <title>Comparative genomics of Acidibacillus ferroxidans species.</title>
        <authorList>
            <person name="Oliveira G."/>
            <person name="Nunes G."/>
            <person name="Oliveira R."/>
            <person name="Araujo F."/>
            <person name="Salim A."/>
            <person name="Scholte L."/>
            <person name="Morais D."/>
            <person name="Nancucheo I."/>
            <person name="Johnson D.B."/>
            <person name="Grail B."/>
            <person name="Bittencourt J."/>
            <person name="Valadares R."/>
        </authorList>
    </citation>
    <scope>NUCLEOTIDE SEQUENCE [LARGE SCALE GENOMIC DNA]</scope>
    <source>
        <strain evidence="8 9">Y002</strain>
    </source>
</reference>
<feature type="transmembrane region" description="Helical" evidence="7">
    <location>
        <begin position="109"/>
        <end position="129"/>
    </location>
</feature>
<feature type="transmembrane region" description="Helical" evidence="7">
    <location>
        <begin position="379"/>
        <end position="400"/>
    </location>
</feature>
<dbReference type="GO" id="GO:0005886">
    <property type="term" value="C:plasma membrane"/>
    <property type="evidence" value="ECO:0007669"/>
    <property type="project" value="TreeGrafter"/>
</dbReference>
<accession>A0A2U3D7B8</accession>
<proteinExistence type="inferred from homology"/>
<dbReference type="Pfam" id="PF00860">
    <property type="entry name" value="Xan_ur_permease"/>
    <property type="match status" value="1"/>
</dbReference>
<dbReference type="InterPro" id="IPR006043">
    <property type="entry name" value="NCS2"/>
</dbReference>
<evidence type="ECO:0000256" key="6">
    <source>
        <dbReference type="ARBA" id="ARBA00023136"/>
    </source>
</evidence>
<dbReference type="AlphaFoldDB" id="A0A2U3D7B8"/>
<dbReference type="RefSeq" id="WP_109431021.1">
    <property type="nucleotide sequence ID" value="NZ_MPDK01000017.1"/>
</dbReference>
<evidence type="ECO:0000256" key="4">
    <source>
        <dbReference type="ARBA" id="ARBA00022692"/>
    </source>
</evidence>
<evidence type="ECO:0000256" key="3">
    <source>
        <dbReference type="ARBA" id="ARBA00022448"/>
    </source>
</evidence>
<feature type="transmembrane region" description="Helical" evidence="7">
    <location>
        <begin position="313"/>
        <end position="332"/>
    </location>
</feature>
<feature type="transmembrane region" description="Helical" evidence="7">
    <location>
        <begin position="79"/>
        <end position="102"/>
    </location>
</feature>
<evidence type="ECO:0000256" key="5">
    <source>
        <dbReference type="ARBA" id="ARBA00022989"/>
    </source>
</evidence>
<feature type="transmembrane region" description="Helical" evidence="7">
    <location>
        <begin position="46"/>
        <end position="67"/>
    </location>
</feature>
<comment type="caution">
    <text evidence="8">The sequence shown here is derived from an EMBL/GenBank/DDBJ whole genome shotgun (WGS) entry which is preliminary data.</text>
</comment>
<keyword evidence="4 7" id="KW-0812">Transmembrane</keyword>
<dbReference type="GO" id="GO:0042907">
    <property type="term" value="F:xanthine transmembrane transporter activity"/>
    <property type="evidence" value="ECO:0007669"/>
    <property type="project" value="TreeGrafter"/>
</dbReference>
<feature type="transmembrane region" description="Helical" evidence="7">
    <location>
        <begin position="166"/>
        <end position="186"/>
    </location>
</feature>
<dbReference type="PANTHER" id="PTHR42810:SF6">
    <property type="entry name" value="PURINE PERMEASE YBBY-RELATED"/>
    <property type="match status" value="1"/>
</dbReference>
<dbReference type="PANTHER" id="PTHR42810">
    <property type="entry name" value="PURINE PERMEASE C1399.01C-RELATED"/>
    <property type="match status" value="1"/>
</dbReference>
<name>A0A2U3D7B8_SULT2</name>
<keyword evidence="6 7" id="KW-0472">Membrane</keyword>
<feature type="transmembrane region" description="Helical" evidence="7">
    <location>
        <begin position="280"/>
        <end position="301"/>
    </location>
</feature>
<comment type="similarity">
    <text evidence="2">Belongs to the nucleobase:cation symporter-2 (NCS2) (TC 2.A.40) family.</text>
</comment>
<feature type="transmembrane region" description="Helical" evidence="7">
    <location>
        <begin position="230"/>
        <end position="251"/>
    </location>
</feature>
<feature type="transmembrane region" description="Helical" evidence="7">
    <location>
        <begin position="192"/>
        <end position="210"/>
    </location>
</feature>
<dbReference type="OrthoDB" id="5597247at2"/>
<dbReference type="EMBL" id="MPDK01000017">
    <property type="protein sequence ID" value="PWI57161.1"/>
    <property type="molecule type" value="Genomic_DNA"/>
</dbReference>
<evidence type="ECO:0000256" key="2">
    <source>
        <dbReference type="ARBA" id="ARBA00008821"/>
    </source>
</evidence>
<organism evidence="8 9">
    <name type="scientific">Sulfoacidibacillus thermotolerans</name>
    <name type="common">Acidibacillus sulfuroxidans</name>
    <dbReference type="NCBI Taxonomy" id="1765684"/>
    <lineage>
        <taxon>Bacteria</taxon>
        <taxon>Bacillati</taxon>
        <taxon>Bacillota</taxon>
        <taxon>Bacilli</taxon>
        <taxon>Bacillales</taxon>
        <taxon>Alicyclobacillaceae</taxon>
        <taxon>Sulfoacidibacillus</taxon>
    </lineage>
</organism>
<keyword evidence="5 7" id="KW-1133">Transmembrane helix</keyword>
<protein>
    <recommendedName>
        <fullName evidence="10">Uracil/xanthine transporter</fullName>
    </recommendedName>
</protein>
<evidence type="ECO:0000256" key="7">
    <source>
        <dbReference type="SAM" id="Phobius"/>
    </source>
</evidence>
<evidence type="ECO:0000313" key="8">
    <source>
        <dbReference type="EMBL" id="PWI57161.1"/>
    </source>
</evidence>
<keyword evidence="9" id="KW-1185">Reference proteome</keyword>
<dbReference type="NCBIfam" id="NF008502">
    <property type="entry name" value="PRK11412.1"/>
    <property type="match status" value="1"/>
</dbReference>
<evidence type="ECO:0000313" key="9">
    <source>
        <dbReference type="Proteomes" id="UP000245380"/>
    </source>
</evidence>
<feature type="transmembrane region" description="Helical" evidence="7">
    <location>
        <begin position="338"/>
        <end position="358"/>
    </location>
</feature>
<feature type="transmembrane region" description="Helical" evidence="7">
    <location>
        <begin position="406"/>
        <end position="426"/>
    </location>
</feature>